<dbReference type="OrthoDB" id="2017091at2759"/>
<evidence type="ECO:0000256" key="2">
    <source>
        <dbReference type="ARBA" id="ARBA00022523"/>
    </source>
</evidence>
<dbReference type="InParanoid" id="A0A6I9SA23"/>
<dbReference type="AlphaFoldDB" id="A0A6I9SA23"/>
<dbReference type="PANTHER" id="PTHR31279">
    <property type="entry name" value="PROTEIN EXORDIUM-LIKE 5"/>
    <property type="match status" value="1"/>
</dbReference>
<dbReference type="Pfam" id="PF04674">
    <property type="entry name" value="Phi_1"/>
    <property type="match status" value="1"/>
</dbReference>
<dbReference type="GO" id="GO:0048046">
    <property type="term" value="C:apoplast"/>
    <property type="evidence" value="ECO:0007669"/>
    <property type="project" value="UniProtKB-SubCell"/>
</dbReference>
<evidence type="ECO:0000256" key="4">
    <source>
        <dbReference type="ARBA" id="ARBA00022729"/>
    </source>
</evidence>
<organism evidence="7 8">
    <name type="scientific">Elaeis guineensis var. tenera</name>
    <name type="common">Oil palm</name>
    <dbReference type="NCBI Taxonomy" id="51953"/>
    <lineage>
        <taxon>Eukaryota</taxon>
        <taxon>Viridiplantae</taxon>
        <taxon>Streptophyta</taxon>
        <taxon>Embryophyta</taxon>
        <taxon>Tracheophyta</taxon>
        <taxon>Spermatophyta</taxon>
        <taxon>Magnoliopsida</taxon>
        <taxon>Liliopsida</taxon>
        <taxon>Arecaceae</taxon>
        <taxon>Arecoideae</taxon>
        <taxon>Cocoseae</taxon>
        <taxon>Elaeidinae</taxon>
        <taxon>Elaeis</taxon>
    </lineage>
</organism>
<dbReference type="RefSeq" id="XP_010939669.1">
    <property type="nucleotide sequence ID" value="XM_010941367.3"/>
</dbReference>
<name>A0A6I9SA23_ELAGV</name>
<dbReference type="KEGG" id="egu:105058431"/>
<evidence type="ECO:0000313" key="8">
    <source>
        <dbReference type="RefSeq" id="XP_010939669.1"/>
    </source>
</evidence>
<sequence length="316" mass="32707">MASFLSNKIAPFLLLLLVSSANKCSGSRKLASLYQPPPNPLTYHKGVLLQGDIPISILWYGNFTPAQKSIISDFLLSLTPQPHQKLPSTSTTPSVSKWWNAIDSLLHKVGKKKTQISLANQISDEHCSIGKLLQRSQLPELASKANPTKAGVVLVLTAEDVAVEGFCMSSCGSHGALAGAGAGAAYIWVGNSASQCPGQCAWPFHQPVYGPQGPPLVAPNGDVGADGMVINLATLLAGTVTNPFGDGYFQGDAGAPVEVGAACRGVYGKGAYPGYAGELLVDAGTGGCYNVEGVNGRKSLVPAMLDPATSSCSPIV</sequence>
<keyword evidence="3" id="KW-0964">Secreted</keyword>
<comment type="subcellular location">
    <subcellularLocation>
        <location evidence="1">Secreted</location>
        <location evidence="1">Extracellular space</location>
        <location evidence="1">Apoplast</location>
    </subcellularLocation>
</comment>
<reference evidence="8" key="1">
    <citation type="submission" date="2025-08" db="UniProtKB">
        <authorList>
            <consortium name="RefSeq"/>
        </authorList>
    </citation>
    <scope>IDENTIFICATION</scope>
</reference>
<evidence type="ECO:0000256" key="5">
    <source>
        <dbReference type="ARBA" id="ARBA00023591"/>
    </source>
</evidence>
<keyword evidence="2" id="KW-0052">Apoplast</keyword>
<dbReference type="InterPro" id="IPR006766">
    <property type="entry name" value="EXORDIUM-like"/>
</dbReference>
<dbReference type="Proteomes" id="UP000504607">
    <property type="component" value="Chromosome 15"/>
</dbReference>
<feature type="signal peptide" evidence="6">
    <location>
        <begin position="1"/>
        <end position="26"/>
    </location>
</feature>
<comment type="similarity">
    <text evidence="5">Belongs to the EXORDIUM family.</text>
</comment>
<gene>
    <name evidence="8" type="primary">LOC105058431</name>
</gene>
<dbReference type="PANTHER" id="PTHR31279:SF73">
    <property type="entry name" value="OS10G0376400 PROTEIN"/>
    <property type="match status" value="1"/>
</dbReference>
<dbReference type="GeneID" id="105058431"/>
<keyword evidence="7" id="KW-1185">Reference proteome</keyword>
<protein>
    <submittedName>
        <fullName evidence="8">Protein EXORDIUM-like 1</fullName>
    </submittedName>
</protein>
<evidence type="ECO:0000313" key="7">
    <source>
        <dbReference type="Proteomes" id="UP000504607"/>
    </source>
</evidence>
<proteinExistence type="inferred from homology"/>
<evidence type="ECO:0000256" key="6">
    <source>
        <dbReference type="SAM" id="SignalP"/>
    </source>
</evidence>
<accession>A0A6I9SA23</accession>
<feature type="chain" id="PRO_5026966012" evidence="6">
    <location>
        <begin position="27"/>
        <end position="316"/>
    </location>
</feature>
<evidence type="ECO:0000256" key="3">
    <source>
        <dbReference type="ARBA" id="ARBA00022525"/>
    </source>
</evidence>
<evidence type="ECO:0000256" key="1">
    <source>
        <dbReference type="ARBA" id="ARBA00004271"/>
    </source>
</evidence>
<keyword evidence="4 6" id="KW-0732">Signal</keyword>